<protein>
    <recommendedName>
        <fullName evidence="4">CDP-diacylglycerol--inositol 3-phosphatidyltransferase</fullName>
    </recommendedName>
</protein>
<dbReference type="InterPro" id="IPR000462">
    <property type="entry name" value="CDP-OH_P_trans"/>
</dbReference>
<keyword evidence="1" id="KW-0812">Transmembrane</keyword>
<dbReference type="Proteomes" id="UP000663832">
    <property type="component" value="Unassembled WGS sequence"/>
</dbReference>
<dbReference type="GO" id="GO:0016780">
    <property type="term" value="F:phosphotransferase activity, for other substituted phosphate groups"/>
    <property type="evidence" value="ECO:0007669"/>
    <property type="project" value="InterPro"/>
</dbReference>
<name>A0A814MHP1_9BILA</name>
<dbReference type="InterPro" id="IPR043130">
    <property type="entry name" value="CDP-OH_PTrfase_TM_dom"/>
</dbReference>
<evidence type="ECO:0000256" key="1">
    <source>
        <dbReference type="SAM" id="Phobius"/>
    </source>
</evidence>
<feature type="transmembrane region" description="Helical" evidence="1">
    <location>
        <begin position="94"/>
        <end position="117"/>
    </location>
</feature>
<dbReference type="GO" id="GO:0008654">
    <property type="term" value="P:phospholipid biosynthetic process"/>
    <property type="evidence" value="ECO:0007669"/>
    <property type="project" value="InterPro"/>
</dbReference>
<dbReference type="Gene3D" id="1.20.120.1760">
    <property type="match status" value="1"/>
</dbReference>
<organism evidence="2 3">
    <name type="scientific">Adineta steineri</name>
    <dbReference type="NCBI Taxonomy" id="433720"/>
    <lineage>
        <taxon>Eukaryota</taxon>
        <taxon>Metazoa</taxon>
        <taxon>Spiralia</taxon>
        <taxon>Gnathifera</taxon>
        <taxon>Rotifera</taxon>
        <taxon>Eurotatoria</taxon>
        <taxon>Bdelloidea</taxon>
        <taxon>Adinetida</taxon>
        <taxon>Adinetidae</taxon>
        <taxon>Adineta</taxon>
    </lineage>
</organism>
<keyword evidence="1" id="KW-0472">Membrane</keyword>
<evidence type="ECO:0000313" key="3">
    <source>
        <dbReference type="Proteomes" id="UP000663832"/>
    </source>
</evidence>
<dbReference type="GO" id="GO:0016020">
    <property type="term" value="C:membrane"/>
    <property type="evidence" value="ECO:0007669"/>
    <property type="project" value="InterPro"/>
</dbReference>
<gene>
    <name evidence="2" type="ORF">QVE165_LOCUS19067</name>
</gene>
<keyword evidence="1" id="KW-1133">Transmembrane helix</keyword>
<reference evidence="2" key="1">
    <citation type="submission" date="2021-02" db="EMBL/GenBank/DDBJ databases">
        <authorList>
            <person name="Nowell W R."/>
        </authorList>
    </citation>
    <scope>NUCLEOTIDE SEQUENCE</scope>
</reference>
<dbReference type="EMBL" id="CAJNOM010000115">
    <property type="protein sequence ID" value="CAF1078073.1"/>
    <property type="molecule type" value="Genomic_DNA"/>
</dbReference>
<comment type="caution">
    <text evidence="2">The sequence shown here is derived from an EMBL/GenBank/DDBJ whole genome shotgun (WGS) entry which is preliminary data.</text>
</comment>
<feature type="transmembrane region" description="Helical" evidence="1">
    <location>
        <begin position="52"/>
        <end position="74"/>
    </location>
</feature>
<sequence length="238" mass="28201">MQTDEKKLNSTMTNLDINGWSVLFNAPNSIAWIRIILLFISLRYFGKQRYVLFVIYHTISGFLDSFDGILARMFHQQSMVGQFFELILDQYAHFIMYSCIGYLYSSYIVYFYFEIALELWSSTFHLYITSLAKSDQPWLHKTTFLSTICPLTIYSHPELRLLNWYGPDVFHTLLVIRFILINDYERKLTSKLQRYISMKKVYLIIQYGIYFTGFFALLRTLVTSCFMLNNFYKIAGAT</sequence>
<feature type="transmembrane region" description="Helical" evidence="1">
    <location>
        <begin position="201"/>
        <end position="222"/>
    </location>
</feature>
<dbReference type="AlphaFoldDB" id="A0A814MHP1"/>
<accession>A0A814MHP1</accession>
<feature type="transmembrane region" description="Helical" evidence="1">
    <location>
        <begin position="20"/>
        <end position="40"/>
    </location>
</feature>
<keyword evidence="3" id="KW-1185">Reference proteome</keyword>
<evidence type="ECO:0000313" key="2">
    <source>
        <dbReference type="EMBL" id="CAF1078073.1"/>
    </source>
</evidence>
<dbReference type="Pfam" id="PF01066">
    <property type="entry name" value="CDP-OH_P_transf"/>
    <property type="match status" value="1"/>
</dbReference>
<proteinExistence type="predicted"/>
<evidence type="ECO:0008006" key="4">
    <source>
        <dbReference type="Google" id="ProtNLM"/>
    </source>
</evidence>
<dbReference type="OrthoDB" id="10251079at2759"/>